<evidence type="ECO:0000313" key="2">
    <source>
        <dbReference type="Proteomes" id="UP001556637"/>
    </source>
</evidence>
<dbReference type="PANTHER" id="PTHR37953:SF1">
    <property type="entry name" value="UPF0127 PROTEIN MJ1496"/>
    <property type="match status" value="1"/>
</dbReference>
<dbReference type="InterPro" id="IPR038695">
    <property type="entry name" value="Saro_0823-like_sf"/>
</dbReference>
<dbReference type="Pfam" id="PF02643">
    <property type="entry name" value="DUF192"/>
    <property type="match status" value="1"/>
</dbReference>
<dbReference type="InterPro" id="IPR003795">
    <property type="entry name" value="DUF192"/>
</dbReference>
<evidence type="ECO:0000313" key="1">
    <source>
        <dbReference type="EMBL" id="MEX0431038.1"/>
    </source>
</evidence>
<gene>
    <name evidence="1" type="ORF">V6X30_06470</name>
</gene>
<sequence length="184" mass="20031">MPAIPTRLLRPALIVLFALGLALLSHTWRTDASDTDTLPEPWLSMTTAELEIIPPAAGSGGLTASETPPTRWLTVRVADEADERAQGMQHLPARVVRDHPIWFEFPTPRRVGWHMRNVRIALDMAYVATDGTVIAVERMEPDRSGYGIDAEIAAALELAAGEAERLGIRAGARLQLSDPPPLGD</sequence>
<dbReference type="EMBL" id="JBAKFF010000001">
    <property type="protein sequence ID" value="MEX0431038.1"/>
    <property type="molecule type" value="Genomic_DNA"/>
</dbReference>
<dbReference type="Proteomes" id="UP001556637">
    <property type="component" value="Unassembled WGS sequence"/>
</dbReference>
<comment type="caution">
    <text evidence="1">The sequence shown here is derived from an EMBL/GenBank/DDBJ whole genome shotgun (WGS) entry which is preliminary data.</text>
</comment>
<name>A0ABV3T7B3_9GAMM</name>
<dbReference type="RefSeq" id="WP_367983806.1">
    <property type="nucleotide sequence ID" value="NZ_JBAKFF010000001.1"/>
</dbReference>
<dbReference type="Gene3D" id="2.60.120.1140">
    <property type="entry name" value="Protein of unknown function DUF192"/>
    <property type="match status" value="1"/>
</dbReference>
<organism evidence="1 2">
    <name type="scientific">Spiribacter insolitus</name>
    <dbReference type="NCBI Taxonomy" id="3122417"/>
    <lineage>
        <taxon>Bacteria</taxon>
        <taxon>Pseudomonadati</taxon>
        <taxon>Pseudomonadota</taxon>
        <taxon>Gammaproteobacteria</taxon>
        <taxon>Chromatiales</taxon>
        <taxon>Ectothiorhodospiraceae</taxon>
        <taxon>Spiribacter</taxon>
    </lineage>
</organism>
<reference evidence="1 2" key="1">
    <citation type="submission" date="2024-02" db="EMBL/GenBank/DDBJ databases">
        <title>New especies of Spiribacter isolated from saline water.</title>
        <authorList>
            <person name="Leon M.J."/>
            <person name="De La Haba R."/>
            <person name="Sanchez-Porro C."/>
            <person name="Ventosa A."/>
        </authorList>
    </citation>
    <scope>NUCLEOTIDE SEQUENCE [LARGE SCALE GENOMIC DNA]</scope>
    <source>
        <strain evidence="2">ag22IC4-189</strain>
    </source>
</reference>
<proteinExistence type="predicted"/>
<dbReference type="PANTHER" id="PTHR37953">
    <property type="entry name" value="UPF0127 PROTEIN MJ1496"/>
    <property type="match status" value="1"/>
</dbReference>
<keyword evidence="2" id="KW-1185">Reference proteome</keyword>
<accession>A0ABV3T7B3</accession>
<protein>
    <submittedName>
        <fullName evidence="1">DUF192 domain-containing protein</fullName>
    </submittedName>
</protein>